<reference evidence="2" key="2">
    <citation type="submission" date="2009-11" db="EMBL/GenBank/DDBJ databases">
        <title>The Genome Sequence of Allomyces macrogynus strain ATCC 38327.</title>
        <authorList>
            <consortium name="The Broad Institute Genome Sequencing Platform"/>
            <person name="Russ C."/>
            <person name="Cuomo C."/>
            <person name="Shea T."/>
            <person name="Young S.K."/>
            <person name="Zeng Q."/>
            <person name="Koehrsen M."/>
            <person name="Haas B."/>
            <person name="Borodovsky M."/>
            <person name="Guigo R."/>
            <person name="Alvarado L."/>
            <person name="Berlin A."/>
            <person name="Borenstein D."/>
            <person name="Chen Z."/>
            <person name="Engels R."/>
            <person name="Freedman E."/>
            <person name="Gellesch M."/>
            <person name="Goldberg J."/>
            <person name="Griggs A."/>
            <person name="Gujja S."/>
            <person name="Heiman D."/>
            <person name="Hepburn T."/>
            <person name="Howarth C."/>
            <person name="Jen D."/>
            <person name="Larson L."/>
            <person name="Lewis B."/>
            <person name="Mehta T."/>
            <person name="Park D."/>
            <person name="Pearson M."/>
            <person name="Roberts A."/>
            <person name="Saif S."/>
            <person name="Shenoy N."/>
            <person name="Sisk P."/>
            <person name="Stolte C."/>
            <person name="Sykes S."/>
            <person name="Walk T."/>
            <person name="White J."/>
            <person name="Yandava C."/>
            <person name="Burger G."/>
            <person name="Gray M.W."/>
            <person name="Holland P.W.H."/>
            <person name="King N."/>
            <person name="Lang F.B.F."/>
            <person name="Roger A.J."/>
            <person name="Ruiz-Trillo I."/>
            <person name="Lander E."/>
            <person name="Nusbaum C."/>
        </authorList>
    </citation>
    <scope>NUCLEOTIDE SEQUENCE [LARGE SCALE GENOMIC DNA]</scope>
    <source>
        <strain evidence="2">ATCC 38327</strain>
    </source>
</reference>
<keyword evidence="2" id="KW-1185">Reference proteome</keyword>
<evidence type="ECO:0000313" key="2">
    <source>
        <dbReference type="Proteomes" id="UP000054350"/>
    </source>
</evidence>
<dbReference type="OrthoDB" id="432970at2759"/>
<accession>A0A0L0RVE2</accession>
<dbReference type="Proteomes" id="UP000054350">
    <property type="component" value="Unassembled WGS sequence"/>
</dbReference>
<dbReference type="VEuPathDB" id="FungiDB:AMAG_00043"/>
<gene>
    <name evidence="1" type="ORF">AMAG_00043</name>
</gene>
<sequence length="66" mass="8077">MGMTVYRFWFQEFWPSAGQFKEINRAFPNDASLFDDRARFARVCGIKWWKQLHESLETQFKKRGRE</sequence>
<organism evidence="1 2">
    <name type="scientific">Allomyces macrogynus (strain ATCC 38327)</name>
    <name type="common">Allomyces javanicus var. macrogynus</name>
    <dbReference type="NCBI Taxonomy" id="578462"/>
    <lineage>
        <taxon>Eukaryota</taxon>
        <taxon>Fungi</taxon>
        <taxon>Fungi incertae sedis</taxon>
        <taxon>Blastocladiomycota</taxon>
        <taxon>Blastocladiomycetes</taxon>
        <taxon>Blastocladiales</taxon>
        <taxon>Blastocladiaceae</taxon>
        <taxon>Allomyces</taxon>
    </lineage>
</organism>
<evidence type="ECO:0000313" key="1">
    <source>
        <dbReference type="EMBL" id="KNE54040.1"/>
    </source>
</evidence>
<name>A0A0L0RVE2_ALLM3</name>
<protein>
    <submittedName>
        <fullName evidence="1">Uncharacterized protein</fullName>
    </submittedName>
</protein>
<reference evidence="1 2" key="1">
    <citation type="submission" date="2009-11" db="EMBL/GenBank/DDBJ databases">
        <title>Annotation of Allomyces macrogynus ATCC 38327.</title>
        <authorList>
            <consortium name="The Broad Institute Genome Sequencing Platform"/>
            <person name="Russ C."/>
            <person name="Cuomo C."/>
            <person name="Burger G."/>
            <person name="Gray M.W."/>
            <person name="Holland P.W.H."/>
            <person name="King N."/>
            <person name="Lang F.B.F."/>
            <person name="Roger A.J."/>
            <person name="Ruiz-Trillo I."/>
            <person name="Young S.K."/>
            <person name="Zeng Q."/>
            <person name="Gargeya S."/>
            <person name="Fitzgerald M."/>
            <person name="Haas B."/>
            <person name="Abouelleil A."/>
            <person name="Alvarado L."/>
            <person name="Arachchi H.M."/>
            <person name="Berlin A."/>
            <person name="Chapman S.B."/>
            <person name="Gearin G."/>
            <person name="Goldberg J."/>
            <person name="Griggs A."/>
            <person name="Gujja S."/>
            <person name="Hansen M."/>
            <person name="Heiman D."/>
            <person name="Howarth C."/>
            <person name="Larimer J."/>
            <person name="Lui A."/>
            <person name="MacDonald P.J.P."/>
            <person name="McCowen C."/>
            <person name="Montmayeur A."/>
            <person name="Murphy C."/>
            <person name="Neiman D."/>
            <person name="Pearson M."/>
            <person name="Priest M."/>
            <person name="Roberts A."/>
            <person name="Saif S."/>
            <person name="Shea T."/>
            <person name="Sisk P."/>
            <person name="Stolte C."/>
            <person name="Sykes S."/>
            <person name="Wortman J."/>
            <person name="Nusbaum C."/>
            <person name="Birren B."/>
        </authorList>
    </citation>
    <scope>NUCLEOTIDE SEQUENCE [LARGE SCALE GENOMIC DNA]</scope>
    <source>
        <strain evidence="1 2">ATCC 38327</strain>
    </source>
</reference>
<dbReference type="AlphaFoldDB" id="A0A0L0RVE2"/>
<proteinExistence type="predicted"/>
<dbReference type="EMBL" id="GG745328">
    <property type="protein sequence ID" value="KNE54040.1"/>
    <property type="molecule type" value="Genomic_DNA"/>
</dbReference>